<accession>A0A383DCR5</accession>
<protein>
    <recommendedName>
        <fullName evidence="2">Sulfatase N-terminal domain-containing protein</fullName>
    </recommendedName>
</protein>
<dbReference type="InterPro" id="IPR017850">
    <property type="entry name" value="Alkaline_phosphatase_core_sf"/>
</dbReference>
<evidence type="ECO:0008006" key="2">
    <source>
        <dbReference type="Google" id="ProtNLM"/>
    </source>
</evidence>
<reference evidence="1" key="1">
    <citation type="submission" date="2018-05" db="EMBL/GenBank/DDBJ databases">
        <authorList>
            <person name="Lanie J.A."/>
            <person name="Ng W.-L."/>
            <person name="Kazmierczak K.M."/>
            <person name="Andrzejewski T.M."/>
            <person name="Davidsen T.M."/>
            <person name="Wayne K.J."/>
            <person name="Tettelin H."/>
            <person name="Glass J.I."/>
            <person name="Rusch D."/>
            <person name="Podicherti R."/>
            <person name="Tsui H.-C.T."/>
            <person name="Winkler M.E."/>
        </authorList>
    </citation>
    <scope>NUCLEOTIDE SEQUENCE</scope>
</reference>
<dbReference type="SUPFAM" id="SSF53649">
    <property type="entry name" value="Alkaline phosphatase-like"/>
    <property type="match status" value="1"/>
</dbReference>
<proteinExistence type="predicted"/>
<feature type="non-terminal residue" evidence="1">
    <location>
        <position position="42"/>
    </location>
</feature>
<gene>
    <name evidence="1" type="ORF">METZ01_LOCUS495121</name>
</gene>
<dbReference type="AlphaFoldDB" id="A0A383DCR5"/>
<organism evidence="1">
    <name type="scientific">marine metagenome</name>
    <dbReference type="NCBI Taxonomy" id="408172"/>
    <lineage>
        <taxon>unclassified sequences</taxon>
        <taxon>metagenomes</taxon>
        <taxon>ecological metagenomes</taxon>
    </lineage>
</organism>
<name>A0A383DCR5_9ZZZZ</name>
<sequence>MRRTFSLLLFSLLACGTLLSAKPNVVVFLTDDQGWGDLSLNG</sequence>
<dbReference type="EMBL" id="UINC01216222">
    <property type="protein sequence ID" value="SVE42267.1"/>
    <property type="molecule type" value="Genomic_DNA"/>
</dbReference>
<evidence type="ECO:0000313" key="1">
    <source>
        <dbReference type="EMBL" id="SVE42267.1"/>
    </source>
</evidence>
<dbReference type="PROSITE" id="PS51257">
    <property type="entry name" value="PROKAR_LIPOPROTEIN"/>
    <property type="match status" value="1"/>
</dbReference>